<dbReference type="AlphaFoldDB" id="A0AA45C508"/>
<reference evidence="6 7" key="1">
    <citation type="submission" date="2018-05" db="EMBL/GenBank/DDBJ databases">
        <title>Genomic Encyclopedia of Type Strains, Phase IV (KMG-IV): sequencing the most valuable type-strain genomes for metagenomic binning, comparative biology and taxonomic classification.</title>
        <authorList>
            <person name="Goeker M."/>
        </authorList>
    </citation>
    <scope>NUCLEOTIDE SEQUENCE [LARGE SCALE GENOMIC DNA]</scope>
    <source>
        <strain evidence="6 7">DSM 24906</strain>
    </source>
</reference>
<evidence type="ECO:0000259" key="5">
    <source>
        <dbReference type="Pfam" id="PF00933"/>
    </source>
</evidence>
<keyword evidence="4" id="KW-0175">Coiled coil</keyword>
<dbReference type="Proteomes" id="UP000245921">
    <property type="component" value="Unassembled WGS sequence"/>
</dbReference>
<dbReference type="InterPro" id="IPR036962">
    <property type="entry name" value="Glyco_hydro_3_N_sf"/>
</dbReference>
<proteinExistence type="inferred from homology"/>
<dbReference type="InterPro" id="IPR001764">
    <property type="entry name" value="Glyco_hydro_3_N"/>
</dbReference>
<dbReference type="Pfam" id="PF00933">
    <property type="entry name" value="Glyco_hydro_3"/>
    <property type="match status" value="1"/>
</dbReference>
<protein>
    <submittedName>
        <fullName evidence="6">Beta-N-acetylhexosaminidase</fullName>
    </submittedName>
</protein>
<dbReference type="GO" id="GO:0009254">
    <property type="term" value="P:peptidoglycan turnover"/>
    <property type="evidence" value="ECO:0007669"/>
    <property type="project" value="TreeGrafter"/>
</dbReference>
<keyword evidence="7" id="KW-1185">Reference proteome</keyword>
<organism evidence="6 7">
    <name type="scientific">Oceanotoga teriensis</name>
    <dbReference type="NCBI Taxonomy" id="515440"/>
    <lineage>
        <taxon>Bacteria</taxon>
        <taxon>Thermotogati</taxon>
        <taxon>Thermotogota</taxon>
        <taxon>Thermotogae</taxon>
        <taxon>Petrotogales</taxon>
        <taxon>Petrotogaceae</taxon>
        <taxon>Oceanotoga</taxon>
    </lineage>
</organism>
<dbReference type="InterPro" id="IPR050226">
    <property type="entry name" value="NagZ_Beta-hexosaminidase"/>
</dbReference>
<keyword evidence="2" id="KW-0378">Hydrolase</keyword>
<evidence type="ECO:0000256" key="2">
    <source>
        <dbReference type="ARBA" id="ARBA00022801"/>
    </source>
</evidence>
<dbReference type="Gene3D" id="3.20.20.300">
    <property type="entry name" value="Glycoside hydrolase, family 3, N-terminal domain"/>
    <property type="match status" value="1"/>
</dbReference>
<comment type="similarity">
    <text evidence="1">Belongs to the glycosyl hydrolase 3 family.</text>
</comment>
<dbReference type="GO" id="GO:0004553">
    <property type="term" value="F:hydrolase activity, hydrolyzing O-glycosyl compounds"/>
    <property type="evidence" value="ECO:0007669"/>
    <property type="project" value="InterPro"/>
</dbReference>
<feature type="domain" description="Glycoside hydrolase family 3 N-terminal" evidence="5">
    <location>
        <begin position="3"/>
        <end position="318"/>
    </location>
</feature>
<dbReference type="SUPFAM" id="SSF51445">
    <property type="entry name" value="(Trans)glycosidases"/>
    <property type="match status" value="1"/>
</dbReference>
<dbReference type="PANTHER" id="PTHR30480">
    <property type="entry name" value="BETA-HEXOSAMINIDASE-RELATED"/>
    <property type="match status" value="1"/>
</dbReference>
<dbReference type="InterPro" id="IPR036881">
    <property type="entry name" value="Glyco_hydro_3_C_sf"/>
</dbReference>
<dbReference type="EMBL" id="QGGI01000022">
    <property type="protein sequence ID" value="PWJ87684.1"/>
    <property type="molecule type" value="Genomic_DNA"/>
</dbReference>
<evidence type="ECO:0000256" key="3">
    <source>
        <dbReference type="ARBA" id="ARBA00023295"/>
    </source>
</evidence>
<feature type="coiled-coil region" evidence="4">
    <location>
        <begin position="292"/>
        <end position="326"/>
    </location>
</feature>
<keyword evidence="3" id="KW-0326">Glycosidase</keyword>
<dbReference type="Gene3D" id="3.40.50.1700">
    <property type="entry name" value="Glycoside hydrolase family 3 C-terminal domain"/>
    <property type="match status" value="1"/>
</dbReference>
<evidence type="ECO:0000256" key="4">
    <source>
        <dbReference type="SAM" id="Coils"/>
    </source>
</evidence>
<evidence type="ECO:0000313" key="6">
    <source>
        <dbReference type="EMBL" id="PWJ87684.1"/>
    </source>
</evidence>
<name>A0AA45C508_9BACT</name>
<sequence length="507" mass="57323">MNLKDRVGKLFMIGLPSTSLDDETKRVLDEVRPGSIILFSRNIESKEQVKKYIQDITEYLGYKPLVTIDQEGGIVTRLIEGFCVAPGTMAAAATQNPESAYKMGKILGKEMKAIGVDWDLAPVVDINNNPNNPGIGVRSFSSDKNIVVNFAQRFIDGLEEEGIIACLKHFPGKGRVAVDAHLDMPELNISKEKLMDVEIYPFKNIDSVSWMPSHIYIPCLQDKKEPATVSKSVLTTFVREELEYKGVLIADDLSMGGISNYYTPKEAAELTFRAGMDILSFCHDSEIQISVKKYMEEKIENDEELRNRMEESLERLEKLYEIAKVNNNHPLEEVGTEDNNRVFKEICENSITVYKNEDAVLPLDKVDNVFTVKLTRLVLVEDKKEGVPEISKRISERFDAPLTIFDPKDNDEKIEDIINKAKGKINIVLTENAHLYEGQKKVVEEIAKNSDKMILVALRNPYDVFIEGVKNSICTYGYTKNQQETVLELLEGKINAKGKIPVDWRMA</sequence>
<dbReference type="GO" id="GO:0005975">
    <property type="term" value="P:carbohydrate metabolic process"/>
    <property type="evidence" value="ECO:0007669"/>
    <property type="project" value="InterPro"/>
</dbReference>
<dbReference type="RefSeq" id="WP_109606145.1">
    <property type="nucleotide sequence ID" value="NZ_QGGI01000022.1"/>
</dbReference>
<accession>A0AA45C508</accession>
<dbReference type="PANTHER" id="PTHR30480:SF16">
    <property type="entry name" value="GLYCOSIDE HYDROLASE FAMILY 3 DOMAIN PROTEIN"/>
    <property type="match status" value="1"/>
</dbReference>
<comment type="caution">
    <text evidence="6">The sequence shown here is derived from an EMBL/GenBank/DDBJ whole genome shotgun (WGS) entry which is preliminary data.</text>
</comment>
<gene>
    <name evidence="6" type="ORF">C7380_1229</name>
</gene>
<dbReference type="NCBIfam" id="NF003740">
    <property type="entry name" value="PRK05337.1"/>
    <property type="match status" value="1"/>
</dbReference>
<dbReference type="InterPro" id="IPR017853">
    <property type="entry name" value="GH"/>
</dbReference>
<evidence type="ECO:0000313" key="7">
    <source>
        <dbReference type="Proteomes" id="UP000245921"/>
    </source>
</evidence>
<evidence type="ECO:0000256" key="1">
    <source>
        <dbReference type="ARBA" id="ARBA00005336"/>
    </source>
</evidence>